<keyword evidence="2" id="KW-1185">Reference proteome</keyword>
<evidence type="ECO:0000313" key="2">
    <source>
        <dbReference type="Proteomes" id="UP001157502"/>
    </source>
</evidence>
<accession>A0ACC2F6H5</accession>
<protein>
    <submittedName>
        <fullName evidence="1">Uncharacterized protein</fullName>
    </submittedName>
</protein>
<proteinExistence type="predicted"/>
<comment type="caution">
    <text evidence="1">The sequence shown here is derived from an EMBL/GenBank/DDBJ whole genome shotgun (WGS) entry which is preliminary data.</text>
</comment>
<name>A0ACC2F6H5_DALPE</name>
<dbReference type="EMBL" id="CM055760">
    <property type="protein sequence ID" value="KAJ7986951.1"/>
    <property type="molecule type" value="Genomic_DNA"/>
</dbReference>
<organism evidence="1 2">
    <name type="scientific">Dallia pectoralis</name>
    <name type="common">Alaska blackfish</name>
    <dbReference type="NCBI Taxonomy" id="75939"/>
    <lineage>
        <taxon>Eukaryota</taxon>
        <taxon>Metazoa</taxon>
        <taxon>Chordata</taxon>
        <taxon>Craniata</taxon>
        <taxon>Vertebrata</taxon>
        <taxon>Euteleostomi</taxon>
        <taxon>Actinopterygii</taxon>
        <taxon>Neopterygii</taxon>
        <taxon>Teleostei</taxon>
        <taxon>Protacanthopterygii</taxon>
        <taxon>Esociformes</taxon>
        <taxon>Umbridae</taxon>
        <taxon>Dallia</taxon>
    </lineage>
</organism>
<reference evidence="1" key="1">
    <citation type="submission" date="2021-05" db="EMBL/GenBank/DDBJ databases">
        <authorList>
            <person name="Pan Q."/>
            <person name="Jouanno E."/>
            <person name="Zahm M."/>
            <person name="Klopp C."/>
            <person name="Cabau C."/>
            <person name="Louis A."/>
            <person name="Berthelot C."/>
            <person name="Parey E."/>
            <person name="Roest Crollius H."/>
            <person name="Montfort J."/>
            <person name="Robinson-Rechavi M."/>
            <person name="Bouchez O."/>
            <person name="Lampietro C."/>
            <person name="Lopez Roques C."/>
            <person name="Donnadieu C."/>
            <person name="Postlethwait J."/>
            <person name="Bobe J."/>
            <person name="Dillon D."/>
            <person name="Chandos A."/>
            <person name="von Hippel F."/>
            <person name="Guiguen Y."/>
        </authorList>
    </citation>
    <scope>NUCLEOTIDE SEQUENCE</scope>
    <source>
        <strain evidence="1">YG-Jan2019</strain>
    </source>
</reference>
<dbReference type="Proteomes" id="UP001157502">
    <property type="component" value="Chromosome 33"/>
</dbReference>
<gene>
    <name evidence="1" type="ORF">DPEC_G00333700</name>
</gene>
<evidence type="ECO:0000313" key="1">
    <source>
        <dbReference type="EMBL" id="KAJ7986951.1"/>
    </source>
</evidence>
<sequence length="680" mass="76462">MIDRDWKSKYLPDTSVRPLSDIIGDEDELRVYAVNGDVLPFDGWVALTVNLMGNEDPSLSITVPFLVSSLALERPLLGFNVLEEMIQEQPEKLISTLVVLLCKALCIPAEKAELMVNFIQTSKPLVECGRLRTGRQDILIPAGQVAWVKCQVPPHMSTSDPVVLFEPEDNNVQLTELDVGEGLLEFQNPRKPYVAVPVGNNTKHAITLPRKTALGSIHCVDKVIASDSPEAPKPTVTVNSAVSTPVDACPSSWRPPIDLSHLDDEQREKVNKMLCDEAGAFARDSDDIGCIPSLQMSITLTDEIPVQRAYSAVPKPLFKEVKEYVQELLMRGWIVKSKSPYSAPVVCVRKKDGSLRLCIDYRLLNKKTVPDRHPLPRIQDLTDTLGGYTWFSILDQGKAYHQGFIAEGSRYRTAFITPWGLYEWVRIPFGLSNAPAAFQRSMEEVLGTLRDECCIPYLDDVLCYARTFDEHVEALRKVLQALQQHGVKLRPEKCELFRQEVRCLRPGPGAVLYQRQNGKLRVIGYGSRTLTPAERNYHLHSGKLEFLALKWAVCEKFRDYLYYAPHFTVYTDNNPLTYIMSTAKLNAVGHRWVGELSDFRFDIKYRPGKSNVDADTLSRLPLDMGKYEMACTEELSNEAVRATWDGSQAAERKDVAWVAALNMCSRILPSTSLLPASYQP</sequence>